<comment type="caution">
    <text evidence="1">The sequence shown here is derived from an EMBL/GenBank/DDBJ whole genome shotgun (WGS) entry which is preliminary data.</text>
</comment>
<reference evidence="1" key="1">
    <citation type="submission" date="2023-10" db="EMBL/GenBank/DDBJ databases">
        <authorList>
            <person name="Rodriguez Cubillos JULIANA M."/>
            <person name="De Vega J."/>
        </authorList>
    </citation>
    <scope>NUCLEOTIDE SEQUENCE</scope>
</reference>
<evidence type="ECO:0000313" key="2">
    <source>
        <dbReference type="Proteomes" id="UP001177021"/>
    </source>
</evidence>
<name>A0ACB0J5Q4_TRIPR</name>
<evidence type="ECO:0000313" key="1">
    <source>
        <dbReference type="EMBL" id="CAJ2639373.1"/>
    </source>
</evidence>
<sequence length="85" mass="9917">MQLKQKNMFEIVKFIHVIFIFLSIFLVSTNVNAGYRCNSHAACVDKHCYEPKVPRCIKTRCNCVDLRYWQDVDGAHYDVLGHVPK</sequence>
<organism evidence="1 2">
    <name type="scientific">Trifolium pratense</name>
    <name type="common">Red clover</name>
    <dbReference type="NCBI Taxonomy" id="57577"/>
    <lineage>
        <taxon>Eukaryota</taxon>
        <taxon>Viridiplantae</taxon>
        <taxon>Streptophyta</taxon>
        <taxon>Embryophyta</taxon>
        <taxon>Tracheophyta</taxon>
        <taxon>Spermatophyta</taxon>
        <taxon>Magnoliopsida</taxon>
        <taxon>eudicotyledons</taxon>
        <taxon>Gunneridae</taxon>
        <taxon>Pentapetalae</taxon>
        <taxon>rosids</taxon>
        <taxon>fabids</taxon>
        <taxon>Fabales</taxon>
        <taxon>Fabaceae</taxon>
        <taxon>Papilionoideae</taxon>
        <taxon>50 kb inversion clade</taxon>
        <taxon>NPAAA clade</taxon>
        <taxon>Hologalegina</taxon>
        <taxon>IRL clade</taxon>
        <taxon>Trifolieae</taxon>
        <taxon>Trifolium</taxon>
    </lineage>
</organism>
<gene>
    <name evidence="1" type="ORF">MILVUS5_LOCUS9407</name>
</gene>
<proteinExistence type="predicted"/>
<dbReference type="Proteomes" id="UP001177021">
    <property type="component" value="Unassembled WGS sequence"/>
</dbReference>
<dbReference type="EMBL" id="CASHSV030000024">
    <property type="protein sequence ID" value="CAJ2639373.1"/>
    <property type="molecule type" value="Genomic_DNA"/>
</dbReference>
<protein>
    <submittedName>
        <fullName evidence="1">Uncharacterized protein</fullName>
    </submittedName>
</protein>
<accession>A0ACB0J5Q4</accession>
<keyword evidence="2" id="KW-1185">Reference proteome</keyword>